<evidence type="ECO:0000256" key="8">
    <source>
        <dbReference type="ARBA" id="ARBA00022833"/>
    </source>
</evidence>
<keyword evidence="3" id="KW-0121">Carboxypeptidase</keyword>
<evidence type="ECO:0000256" key="11">
    <source>
        <dbReference type="PROSITE-ProRule" id="PRU01379"/>
    </source>
</evidence>
<evidence type="ECO:0000256" key="4">
    <source>
        <dbReference type="ARBA" id="ARBA00022670"/>
    </source>
</evidence>
<keyword evidence="7" id="KW-0378">Hydrolase</keyword>
<dbReference type="FunFam" id="3.40.630.10:FF:000084">
    <property type="entry name" value="Carboxypeptidase B2"/>
    <property type="match status" value="1"/>
</dbReference>
<reference evidence="13 14" key="1">
    <citation type="journal article" date="2015" name="Genome Announc.">
        <title>Draft Genome Sequence and Gene Annotation of the Entomopathogenic Fungus Verticillium hemipterigenum.</title>
        <authorList>
            <person name="Horn F."/>
            <person name="Habel A."/>
            <person name="Scharf D.H."/>
            <person name="Dworschak J."/>
            <person name="Brakhage A.A."/>
            <person name="Guthke R."/>
            <person name="Hertweck C."/>
            <person name="Linde J."/>
        </authorList>
    </citation>
    <scope>NUCLEOTIDE SEQUENCE [LARGE SCALE GENOMIC DNA]</scope>
</reference>
<dbReference type="STRING" id="1531966.A0A0A1TNB3"/>
<dbReference type="InterPro" id="IPR000834">
    <property type="entry name" value="Peptidase_M14"/>
</dbReference>
<dbReference type="EMBL" id="CDHN01000005">
    <property type="protein sequence ID" value="CEJ92895.1"/>
    <property type="molecule type" value="Genomic_DNA"/>
</dbReference>
<evidence type="ECO:0000256" key="5">
    <source>
        <dbReference type="ARBA" id="ARBA00022723"/>
    </source>
</evidence>
<dbReference type="Gene3D" id="3.40.630.10">
    <property type="entry name" value="Zn peptidases"/>
    <property type="match status" value="1"/>
</dbReference>
<keyword evidence="14" id="KW-1185">Reference proteome</keyword>
<evidence type="ECO:0000256" key="2">
    <source>
        <dbReference type="ARBA" id="ARBA00005988"/>
    </source>
</evidence>
<dbReference type="Proteomes" id="UP000039046">
    <property type="component" value="Unassembled WGS sequence"/>
</dbReference>
<evidence type="ECO:0000259" key="12">
    <source>
        <dbReference type="PROSITE" id="PS52035"/>
    </source>
</evidence>
<dbReference type="SUPFAM" id="SSF53187">
    <property type="entry name" value="Zn-dependent exopeptidases"/>
    <property type="match status" value="1"/>
</dbReference>
<organism evidence="13 14">
    <name type="scientific">[Torrubiella] hemipterigena</name>
    <dbReference type="NCBI Taxonomy" id="1531966"/>
    <lineage>
        <taxon>Eukaryota</taxon>
        <taxon>Fungi</taxon>
        <taxon>Dikarya</taxon>
        <taxon>Ascomycota</taxon>
        <taxon>Pezizomycotina</taxon>
        <taxon>Sordariomycetes</taxon>
        <taxon>Hypocreomycetidae</taxon>
        <taxon>Hypocreales</taxon>
        <taxon>Clavicipitaceae</taxon>
        <taxon>Clavicipitaceae incertae sedis</taxon>
        <taxon>'Torrubiella' clade</taxon>
    </lineage>
</organism>
<evidence type="ECO:0000256" key="6">
    <source>
        <dbReference type="ARBA" id="ARBA00022729"/>
    </source>
</evidence>
<dbReference type="InterPro" id="IPR036990">
    <property type="entry name" value="M14A-like_propep"/>
</dbReference>
<proteinExistence type="inferred from homology"/>
<dbReference type="CDD" id="cd03860">
    <property type="entry name" value="M14_CP_A-B_like"/>
    <property type="match status" value="1"/>
</dbReference>
<sequence>MKYSDTLIAFAAVAAAAAIDQKVSYDGYKVVRVPLANLEEGRAALNLIEEMDLQPWKAPYAAGDFTDLILSPSQIEQFENRYAAASFSGMTVMHEDLGLSIAQENNVTDTYQPGSLSMDWFSAYHPFPDHMSWLKDLQGKYSKNSAIISAGKSTEGNDMAGIHIWGSAKGKPAVIFHGTLHAREWIIAKIVEFAAQKLLEGLEKDDAIKGFLEKYDFIFYPIINPDGFKFTASDRMWRKNRAANGGDKCKGVDINRNWDYKWGGPGASPSTCHETYRGPSAASEPETKNAQASINNVAKDQGVAMYIDWHSYSQLILAPYSYDCSAKPPRLDEHMAVVRAMADGMKSAHGQSYKTGQTCRTLYQVSGGSTDYAMDVSKAGLSIIIESRDTGKHGFIIPANLLRPTVEESWAGTVAALKAMK</sequence>
<dbReference type="GO" id="GO:0006508">
    <property type="term" value="P:proteolysis"/>
    <property type="evidence" value="ECO:0007669"/>
    <property type="project" value="UniProtKB-KW"/>
</dbReference>
<keyword evidence="4" id="KW-0645">Protease</keyword>
<evidence type="ECO:0000256" key="1">
    <source>
        <dbReference type="ARBA" id="ARBA00001947"/>
    </source>
</evidence>
<protein>
    <recommendedName>
        <fullName evidence="12">Peptidase M14 domain-containing protein</fullName>
    </recommendedName>
</protein>
<evidence type="ECO:0000256" key="7">
    <source>
        <dbReference type="ARBA" id="ARBA00022801"/>
    </source>
</evidence>
<dbReference type="Pfam" id="PF00246">
    <property type="entry name" value="Peptidase_M14"/>
    <property type="match status" value="1"/>
</dbReference>
<dbReference type="PANTHER" id="PTHR11705:SF143">
    <property type="entry name" value="SLL0236 PROTEIN"/>
    <property type="match status" value="1"/>
</dbReference>
<name>A0A0A1TNB3_9HYPO</name>
<dbReference type="OrthoDB" id="3626597at2759"/>
<keyword evidence="10" id="KW-1015">Disulfide bond</keyword>
<dbReference type="Gene3D" id="3.30.70.340">
    <property type="entry name" value="Metallocarboxypeptidase-like"/>
    <property type="match status" value="1"/>
</dbReference>
<keyword evidence="6" id="KW-0732">Signal</keyword>
<keyword evidence="9" id="KW-0482">Metalloprotease</keyword>
<dbReference type="PANTHER" id="PTHR11705">
    <property type="entry name" value="PROTEASE FAMILY M14 CARBOXYPEPTIDASE A,B"/>
    <property type="match status" value="1"/>
</dbReference>
<dbReference type="GO" id="GO:0004181">
    <property type="term" value="F:metallocarboxypeptidase activity"/>
    <property type="evidence" value="ECO:0007669"/>
    <property type="project" value="InterPro"/>
</dbReference>
<feature type="domain" description="Peptidase M14" evidence="12">
    <location>
        <begin position="123"/>
        <end position="420"/>
    </location>
</feature>
<evidence type="ECO:0000256" key="3">
    <source>
        <dbReference type="ARBA" id="ARBA00022645"/>
    </source>
</evidence>
<evidence type="ECO:0000256" key="9">
    <source>
        <dbReference type="ARBA" id="ARBA00023049"/>
    </source>
</evidence>
<dbReference type="SUPFAM" id="SSF54897">
    <property type="entry name" value="Protease propeptides/inhibitors"/>
    <property type="match status" value="1"/>
</dbReference>
<keyword evidence="8" id="KW-0862">Zinc</keyword>
<accession>A0A0A1TNB3</accession>
<evidence type="ECO:0000313" key="13">
    <source>
        <dbReference type="EMBL" id="CEJ92895.1"/>
    </source>
</evidence>
<comment type="cofactor">
    <cofactor evidence="1">
        <name>Zn(2+)</name>
        <dbReference type="ChEBI" id="CHEBI:29105"/>
    </cofactor>
</comment>
<evidence type="ECO:0000256" key="10">
    <source>
        <dbReference type="ARBA" id="ARBA00023157"/>
    </source>
</evidence>
<dbReference type="PROSITE" id="PS52035">
    <property type="entry name" value="PEPTIDASE_M14"/>
    <property type="match status" value="1"/>
</dbReference>
<dbReference type="AlphaFoldDB" id="A0A0A1TNB3"/>
<comment type="similarity">
    <text evidence="2 11">Belongs to the peptidase M14 family.</text>
</comment>
<evidence type="ECO:0000313" key="14">
    <source>
        <dbReference type="Proteomes" id="UP000039046"/>
    </source>
</evidence>
<dbReference type="PRINTS" id="PR00765">
    <property type="entry name" value="CRBOXYPTASEA"/>
</dbReference>
<feature type="active site" description="Proton donor/acceptor" evidence="11">
    <location>
        <position position="386"/>
    </location>
</feature>
<dbReference type="SMART" id="SM00631">
    <property type="entry name" value="Zn_pept"/>
    <property type="match status" value="1"/>
</dbReference>
<gene>
    <name evidence="13" type="ORF">VHEMI08522</name>
</gene>
<keyword evidence="5" id="KW-0479">Metal-binding</keyword>
<dbReference type="GO" id="GO:0008270">
    <property type="term" value="F:zinc ion binding"/>
    <property type="evidence" value="ECO:0007669"/>
    <property type="project" value="InterPro"/>
</dbReference>
<dbReference type="HOGENOM" id="CLU_019326_1_1_1"/>